<dbReference type="PANTHER" id="PTHR30401:SF0">
    <property type="entry name" value="TRNA 2-SELENOURIDINE SYNTHASE"/>
    <property type="match status" value="1"/>
</dbReference>
<proteinExistence type="predicted"/>
<dbReference type="GO" id="GO:0043828">
    <property type="term" value="F:tRNA 2-selenouridine synthase activity"/>
    <property type="evidence" value="ECO:0007669"/>
    <property type="project" value="InterPro"/>
</dbReference>
<dbReference type="EMBL" id="UINC01000499">
    <property type="protein sequence ID" value="SUZ56389.1"/>
    <property type="molecule type" value="Genomic_DNA"/>
</dbReference>
<dbReference type="InterPro" id="IPR001763">
    <property type="entry name" value="Rhodanese-like_dom"/>
</dbReference>
<dbReference type="Pfam" id="PF26341">
    <property type="entry name" value="AAA_SelU"/>
    <property type="match status" value="1"/>
</dbReference>
<organism evidence="3">
    <name type="scientific">marine metagenome</name>
    <dbReference type="NCBI Taxonomy" id="408172"/>
    <lineage>
        <taxon>unclassified sequences</taxon>
        <taxon>metagenomes</taxon>
        <taxon>ecological metagenomes</taxon>
    </lineage>
</organism>
<feature type="domain" description="Rhodanese" evidence="2">
    <location>
        <begin position="29"/>
        <end position="149"/>
    </location>
</feature>
<sequence>MSAQAKPSSKRIEDFLKGGLPALSVEEALAEDMLLLDVRTAEEFAKGSIPGARSFPLFDDLERAEIGTIYKKVGRDAAVVKGLEFFEPRLQQFLLSLSAIKPQQLVVYCARGGMRSASVVRLLEENGFRVSQMQGGYKYYRQFVLQQLENSTPPLIVLHGQTGVGKTLILQKLPDHLDLEGLAQHRSSLFGAIHKTPRTQKDFEALLVKKLSQLPEDRFLFVEGESRKVGQVFIPQSFANAMKSGILVLLKASLETRISRIVEEYNICDEQSIQQIDSILQSLKVALGKVKVEQLRLWLKQGEIENIVHMLLVDYYDPRYQHAMSGYDFELELSAEDLKQAAGELITFRNQMIVNHCQQSVSNVWLSFI</sequence>
<dbReference type="PANTHER" id="PTHR30401">
    <property type="entry name" value="TRNA 2-SELENOURIDINE SYNTHASE"/>
    <property type="match status" value="1"/>
</dbReference>
<dbReference type="Pfam" id="PF00581">
    <property type="entry name" value="Rhodanese"/>
    <property type="match status" value="1"/>
</dbReference>
<dbReference type="InterPro" id="IPR027417">
    <property type="entry name" value="P-loop_NTPase"/>
</dbReference>
<keyword evidence="1" id="KW-0711">Selenium</keyword>
<dbReference type="NCBIfam" id="TIGR03167">
    <property type="entry name" value="tRNA_sel_U_synt"/>
    <property type="match status" value="1"/>
</dbReference>
<evidence type="ECO:0000259" key="2">
    <source>
        <dbReference type="PROSITE" id="PS50206"/>
    </source>
</evidence>
<reference evidence="3" key="1">
    <citation type="submission" date="2018-05" db="EMBL/GenBank/DDBJ databases">
        <authorList>
            <person name="Lanie J.A."/>
            <person name="Ng W.-L."/>
            <person name="Kazmierczak K.M."/>
            <person name="Andrzejewski T.M."/>
            <person name="Davidsen T.M."/>
            <person name="Wayne K.J."/>
            <person name="Tettelin H."/>
            <person name="Glass J.I."/>
            <person name="Rusch D."/>
            <person name="Podicherti R."/>
            <person name="Tsui H.-C.T."/>
            <person name="Winkler M.E."/>
        </authorList>
    </citation>
    <scope>NUCLEOTIDE SEQUENCE</scope>
</reference>
<name>A0A381NPZ6_9ZZZZ</name>
<dbReference type="InterPro" id="IPR017582">
    <property type="entry name" value="SelU"/>
</dbReference>
<dbReference type="GO" id="GO:0002098">
    <property type="term" value="P:tRNA wobble uridine modification"/>
    <property type="evidence" value="ECO:0007669"/>
    <property type="project" value="InterPro"/>
</dbReference>
<dbReference type="InterPro" id="IPR058840">
    <property type="entry name" value="AAA_SelU"/>
</dbReference>
<dbReference type="InterPro" id="IPR025662">
    <property type="entry name" value="Sigma_54_int_dom_ATP-bd_1"/>
</dbReference>
<gene>
    <name evidence="3" type="ORF">METZ01_LOCUS9243</name>
</gene>
<dbReference type="SUPFAM" id="SSF52821">
    <property type="entry name" value="Rhodanese/Cell cycle control phosphatase"/>
    <property type="match status" value="1"/>
</dbReference>
<dbReference type="SUPFAM" id="SSF52540">
    <property type="entry name" value="P-loop containing nucleoside triphosphate hydrolases"/>
    <property type="match status" value="1"/>
</dbReference>
<dbReference type="InterPro" id="IPR036873">
    <property type="entry name" value="Rhodanese-like_dom_sf"/>
</dbReference>
<evidence type="ECO:0000313" key="3">
    <source>
        <dbReference type="EMBL" id="SUZ56389.1"/>
    </source>
</evidence>
<dbReference type="Gene3D" id="3.40.250.10">
    <property type="entry name" value="Rhodanese-like domain"/>
    <property type="match status" value="1"/>
</dbReference>
<dbReference type="Gene3D" id="3.40.50.300">
    <property type="entry name" value="P-loop containing nucleotide triphosphate hydrolases"/>
    <property type="match status" value="1"/>
</dbReference>
<protein>
    <recommendedName>
        <fullName evidence="2">Rhodanese domain-containing protein</fullName>
    </recommendedName>
</protein>
<evidence type="ECO:0000256" key="1">
    <source>
        <dbReference type="ARBA" id="ARBA00023266"/>
    </source>
</evidence>
<accession>A0A381NPZ6</accession>
<dbReference type="NCBIfam" id="NF008750">
    <property type="entry name" value="PRK11784.1-2"/>
    <property type="match status" value="1"/>
</dbReference>
<dbReference type="PROSITE" id="PS00675">
    <property type="entry name" value="SIGMA54_INTERACT_1"/>
    <property type="match status" value="1"/>
</dbReference>
<dbReference type="AlphaFoldDB" id="A0A381NPZ6"/>
<dbReference type="SMART" id="SM00450">
    <property type="entry name" value="RHOD"/>
    <property type="match status" value="1"/>
</dbReference>
<dbReference type="PROSITE" id="PS50206">
    <property type="entry name" value="RHODANESE_3"/>
    <property type="match status" value="1"/>
</dbReference>